<dbReference type="PANTHER" id="PTHR47683">
    <property type="entry name" value="PSEUDOURIDINE SYNTHASE FAMILY PROTEIN-RELATED"/>
    <property type="match status" value="1"/>
</dbReference>
<keyword evidence="2 4" id="KW-0413">Isomerase</keyword>
<comment type="caution">
    <text evidence="6">The sequence shown here is derived from an EMBL/GenBank/DDBJ whole genome shotgun (WGS) entry which is preliminary data.</text>
</comment>
<evidence type="ECO:0000256" key="3">
    <source>
        <dbReference type="PROSITE-ProRule" id="PRU00182"/>
    </source>
</evidence>
<dbReference type="NCBIfam" id="TIGR00093">
    <property type="entry name" value="pseudouridine synthase"/>
    <property type="match status" value="1"/>
</dbReference>
<protein>
    <recommendedName>
        <fullName evidence="4">Pseudouridine synthase</fullName>
        <ecNumber evidence="4">5.4.99.-</ecNumber>
    </recommendedName>
</protein>
<dbReference type="SUPFAM" id="SSF55120">
    <property type="entry name" value="Pseudouridine synthase"/>
    <property type="match status" value="1"/>
</dbReference>
<evidence type="ECO:0000256" key="4">
    <source>
        <dbReference type="RuleBase" id="RU003887"/>
    </source>
</evidence>
<dbReference type="Proteomes" id="UP000017148">
    <property type="component" value="Unassembled WGS sequence"/>
</dbReference>
<dbReference type="Gene3D" id="3.30.70.580">
    <property type="entry name" value="Pseudouridine synthase I, catalytic domain, N-terminal subdomain"/>
    <property type="match status" value="1"/>
</dbReference>
<dbReference type="OrthoDB" id="9807213at2"/>
<dbReference type="PANTHER" id="PTHR47683:SF2">
    <property type="entry name" value="RNA-BINDING S4 DOMAIN-CONTAINING PROTEIN"/>
    <property type="match status" value="1"/>
</dbReference>
<dbReference type="InterPro" id="IPR050343">
    <property type="entry name" value="RsuA_PseudoU_synthase"/>
</dbReference>
<dbReference type="InterPro" id="IPR006145">
    <property type="entry name" value="PsdUridine_synth_RsuA/RluA"/>
</dbReference>
<dbReference type="InterPro" id="IPR000748">
    <property type="entry name" value="PsdUridine_synth_RsuA/RluB/E/F"/>
</dbReference>
<dbReference type="InterPro" id="IPR018496">
    <property type="entry name" value="PsdUridine_synth_RsuA/RluB_CS"/>
</dbReference>
<dbReference type="InterPro" id="IPR036986">
    <property type="entry name" value="S4_RNA-bd_sf"/>
</dbReference>
<dbReference type="Pfam" id="PF00849">
    <property type="entry name" value="PseudoU_synth_2"/>
    <property type="match status" value="1"/>
</dbReference>
<dbReference type="Pfam" id="PF01479">
    <property type="entry name" value="S4"/>
    <property type="match status" value="1"/>
</dbReference>
<dbReference type="STRING" id="1313304.CALK_0431"/>
<evidence type="ECO:0000313" key="7">
    <source>
        <dbReference type="Proteomes" id="UP000017148"/>
    </source>
</evidence>
<evidence type="ECO:0000313" key="6">
    <source>
        <dbReference type="EMBL" id="ERP38943.1"/>
    </source>
</evidence>
<dbReference type="EMBL" id="ASJR01000003">
    <property type="protein sequence ID" value="ERP38943.1"/>
    <property type="molecule type" value="Genomic_DNA"/>
</dbReference>
<comment type="similarity">
    <text evidence="1 4">Belongs to the pseudouridine synthase RsuA family.</text>
</comment>
<dbReference type="GO" id="GO:0003723">
    <property type="term" value="F:RNA binding"/>
    <property type="evidence" value="ECO:0007669"/>
    <property type="project" value="UniProtKB-KW"/>
</dbReference>
<dbReference type="SMART" id="SM00363">
    <property type="entry name" value="S4"/>
    <property type="match status" value="1"/>
</dbReference>
<gene>
    <name evidence="6" type="ORF">CALK_0431</name>
</gene>
<dbReference type="PROSITE" id="PS01149">
    <property type="entry name" value="PSI_RSU"/>
    <property type="match status" value="1"/>
</dbReference>
<reference evidence="6 7" key="1">
    <citation type="journal article" date="2013" name="Environ. Microbiol.">
        <title>Genome analysis of Chitinivibrio alkaliphilus gen. nov., sp. nov., a novel extremely haloalkaliphilic anaerobic chitinolytic bacterium from the candidate phylum Termite Group 3.</title>
        <authorList>
            <person name="Sorokin D.Y."/>
            <person name="Gumerov V.M."/>
            <person name="Rakitin A.L."/>
            <person name="Beletsky A.V."/>
            <person name="Damste J.S."/>
            <person name="Muyzer G."/>
            <person name="Mardanov A.V."/>
            <person name="Ravin N.V."/>
        </authorList>
    </citation>
    <scope>NUCLEOTIDE SEQUENCE [LARGE SCALE GENOMIC DNA]</scope>
    <source>
        <strain evidence="6 7">ACht1</strain>
    </source>
</reference>
<accession>U7DBJ7</accession>
<dbReference type="RefSeq" id="WP_022635971.1">
    <property type="nucleotide sequence ID" value="NZ_ASJR01000003.1"/>
</dbReference>
<dbReference type="CDD" id="cd00165">
    <property type="entry name" value="S4"/>
    <property type="match status" value="1"/>
</dbReference>
<dbReference type="InterPro" id="IPR002942">
    <property type="entry name" value="S4_RNA-bd"/>
</dbReference>
<proteinExistence type="inferred from homology"/>
<evidence type="ECO:0000259" key="5">
    <source>
        <dbReference type="SMART" id="SM00363"/>
    </source>
</evidence>
<dbReference type="AlphaFoldDB" id="U7DBJ7"/>
<organism evidence="6 7">
    <name type="scientific">Chitinivibrio alkaliphilus ACht1</name>
    <dbReference type="NCBI Taxonomy" id="1313304"/>
    <lineage>
        <taxon>Bacteria</taxon>
        <taxon>Pseudomonadati</taxon>
        <taxon>Fibrobacterota</taxon>
        <taxon>Chitinivibrionia</taxon>
        <taxon>Chitinivibrionales</taxon>
        <taxon>Chitinivibrionaceae</taxon>
        <taxon>Chitinivibrio</taxon>
    </lineage>
</organism>
<name>U7DBJ7_9BACT</name>
<dbReference type="InterPro" id="IPR020103">
    <property type="entry name" value="PsdUridine_synth_cat_dom_sf"/>
</dbReference>
<dbReference type="CDD" id="cd02870">
    <property type="entry name" value="PseudoU_synth_RsuA_like"/>
    <property type="match status" value="1"/>
</dbReference>
<evidence type="ECO:0000256" key="2">
    <source>
        <dbReference type="ARBA" id="ARBA00023235"/>
    </source>
</evidence>
<keyword evidence="7" id="KW-1185">Reference proteome</keyword>
<dbReference type="GO" id="GO:0000455">
    <property type="term" value="P:enzyme-directed rRNA pseudouridine synthesis"/>
    <property type="evidence" value="ECO:0007669"/>
    <property type="project" value="UniProtKB-ARBA"/>
</dbReference>
<dbReference type="GO" id="GO:0120159">
    <property type="term" value="F:rRNA pseudouridine synthase activity"/>
    <property type="evidence" value="ECO:0007669"/>
    <property type="project" value="UniProtKB-ARBA"/>
</dbReference>
<feature type="domain" description="RNA-binding S4" evidence="5">
    <location>
        <begin position="5"/>
        <end position="62"/>
    </location>
</feature>
<dbReference type="eggNOG" id="COG1187">
    <property type="taxonomic scope" value="Bacteria"/>
</dbReference>
<dbReference type="InterPro" id="IPR042092">
    <property type="entry name" value="PsdUridine_s_RsuA/RluB/E/F_cat"/>
</dbReference>
<dbReference type="PROSITE" id="PS50889">
    <property type="entry name" value="S4"/>
    <property type="match status" value="1"/>
</dbReference>
<keyword evidence="3" id="KW-0694">RNA-binding</keyword>
<sequence length="246" mass="27901">MEEQVRLNKYMASCGIGSRRHCDTLIRAGKVCVNGQHPELGQKITPGKDTVEYEGRPLVPSPEDTHLILHKPRGVIVSAYDPHNPYTVYDLLKEKGITVPGLQYVGRLDKDSEGLLLFTTRGDLNNALTHPRFEIKKEYSVLVADEIPDTVIARVLSRGIVSEGELLRAGRILRRDSTSEGVWYTVTLYEGKNRQIRRMVSTMGTRVLRLIRHQFATLRLGDVSYGEYRYLTGREIRGICRKVHLS</sequence>
<evidence type="ECO:0000256" key="1">
    <source>
        <dbReference type="ARBA" id="ARBA00008348"/>
    </source>
</evidence>
<dbReference type="InterPro" id="IPR020094">
    <property type="entry name" value="TruA/RsuA/RluB/E/F_N"/>
</dbReference>
<dbReference type="Gene3D" id="3.30.70.1560">
    <property type="entry name" value="Alpha-L RNA-binding motif"/>
    <property type="match status" value="1"/>
</dbReference>
<dbReference type="EC" id="5.4.99.-" evidence="4"/>
<dbReference type="Gene3D" id="3.10.290.10">
    <property type="entry name" value="RNA-binding S4 domain"/>
    <property type="match status" value="1"/>
</dbReference>
<dbReference type="FunFam" id="3.10.290.10:FF:000003">
    <property type="entry name" value="Pseudouridine synthase"/>
    <property type="match status" value="1"/>
</dbReference>
<dbReference type="SUPFAM" id="SSF55174">
    <property type="entry name" value="Alpha-L RNA-binding motif"/>
    <property type="match status" value="1"/>
</dbReference>